<dbReference type="GeneID" id="301820011"/>
<name>M4ZFJ2_9BRAD</name>
<proteinExistence type="predicted"/>
<reference evidence="2 3" key="1">
    <citation type="journal article" date="2013" name="Appl. Environ. Microbiol.">
        <title>Genome analysis suggests that the soil oligotrophic bacterium Agromonas oligotrophica (Bradyrhizobium oligotrophicum) is a nitrogen-fixing symbiont of Aeschynomene indica.</title>
        <authorList>
            <person name="Okubo T."/>
            <person name="Fukushima S."/>
            <person name="Itakura M."/>
            <person name="Oshima K."/>
            <person name="Longtonglang A."/>
            <person name="Teaumroong N."/>
            <person name="Mitsui H."/>
            <person name="Hattori M."/>
            <person name="Hattori R."/>
            <person name="Hattori T."/>
            <person name="Minamisawa K."/>
        </authorList>
    </citation>
    <scope>NUCLEOTIDE SEQUENCE [LARGE SCALE GENOMIC DNA]</scope>
    <source>
        <strain evidence="2 3">S58</strain>
    </source>
</reference>
<feature type="compositionally biased region" description="Basic residues" evidence="1">
    <location>
        <begin position="75"/>
        <end position="94"/>
    </location>
</feature>
<evidence type="ECO:0000256" key="1">
    <source>
        <dbReference type="SAM" id="MobiDB-lite"/>
    </source>
</evidence>
<evidence type="ECO:0000313" key="3">
    <source>
        <dbReference type="Proteomes" id="UP000011841"/>
    </source>
</evidence>
<dbReference type="EMBL" id="AP012603">
    <property type="protein sequence ID" value="BAM92291.1"/>
    <property type="molecule type" value="Genomic_DNA"/>
</dbReference>
<dbReference type="OrthoDB" id="9813719at2"/>
<feature type="region of interest" description="Disordered" evidence="1">
    <location>
        <begin position="68"/>
        <end position="111"/>
    </location>
</feature>
<keyword evidence="3" id="KW-1185">Reference proteome</keyword>
<evidence type="ECO:0000313" key="2">
    <source>
        <dbReference type="EMBL" id="BAM92291.1"/>
    </source>
</evidence>
<organism evidence="2 3">
    <name type="scientific">Bradyrhizobium oligotrophicum S58</name>
    <dbReference type="NCBI Taxonomy" id="1245469"/>
    <lineage>
        <taxon>Bacteria</taxon>
        <taxon>Pseudomonadati</taxon>
        <taxon>Pseudomonadota</taxon>
        <taxon>Alphaproteobacteria</taxon>
        <taxon>Hyphomicrobiales</taxon>
        <taxon>Nitrobacteraceae</taxon>
        <taxon>Bradyrhizobium</taxon>
    </lineage>
</organism>
<dbReference type="HOGENOM" id="CLU_2153502_0_0_5"/>
<accession>M4ZFJ2</accession>
<dbReference type="RefSeq" id="WP_015669373.1">
    <property type="nucleotide sequence ID" value="NC_020453.1"/>
</dbReference>
<gene>
    <name evidence="2" type="ORF">S58_63170</name>
</gene>
<dbReference type="Proteomes" id="UP000011841">
    <property type="component" value="Chromosome"/>
</dbReference>
<dbReference type="Gene3D" id="1.10.3290.10">
    <property type="entry name" value="Fido-like domain"/>
    <property type="match status" value="1"/>
</dbReference>
<sequence>MYDAVADEYCYPGTTVLKNKLDIRDGEELDAFEAEVSDTRADEEIPAGDVHRHRNILIESINTLPIFPMGSTRTGRSRRDRKLATGRRHRRRSSATRATKCTPRGRRGGVA</sequence>
<dbReference type="eggNOG" id="COG2184">
    <property type="taxonomic scope" value="Bacteria"/>
</dbReference>
<protein>
    <submittedName>
        <fullName evidence="2">Filamentation induced by cAMP protein Fic</fullName>
    </submittedName>
</protein>
<dbReference type="STRING" id="1245469.S58_63170"/>
<dbReference type="AlphaFoldDB" id="M4ZFJ2"/>
<dbReference type="InterPro" id="IPR036597">
    <property type="entry name" value="Fido-like_dom_sf"/>
</dbReference>
<dbReference type="KEGG" id="aol:S58_63170"/>